<dbReference type="PANTHER" id="PTHR39569:SF1">
    <property type="entry name" value="INORGANIC TRIPHOSPHATASE"/>
    <property type="match status" value="1"/>
</dbReference>
<organism evidence="2 3">
    <name type="scientific">Halomonas dongshanensis</name>
    <dbReference type="NCBI Taxonomy" id="2890835"/>
    <lineage>
        <taxon>Bacteria</taxon>
        <taxon>Pseudomonadati</taxon>
        <taxon>Pseudomonadota</taxon>
        <taxon>Gammaproteobacteria</taxon>
        <taxon>Oceanospirillales</taxon>
        <taxon>Halomonadaceae</taxon>
        <taxon>Halomonas</taxon>
    </lineage>
</organism>
<proteinExistence type="predicted"/>
<keyword evidence="3" id="KW-1185">Reference proteome</keyword>
<comment type="caution">
    <text evidence="2">The sequence shown here is derived from an EMBL/GenBank/DDBJ whole genome shotgun (WGS) entry which is preliminary data.</text>
</comment>
<dbReference type="SMART" id="SM01118">
    <property type="entry name" value="CYTH"/>
    <property type="match status" value="1"/>
</dbReference>
<dbReference type="Gene3D" id="2.40.320.10">
    <property type="entry name" value="Hypothetical Protein Pfu-838710-001"/>
    <property type="match status" value="1"/>
</dbReference>
<accession>A0ABT2EA59</accession>
<dbReference type="EMBL" id="JAJISC010000002">
    <property type="protein sequence ID" value="MCS2608458.1"/>
    <property type="molecule type" value="Genomic_DNA"/>
</dbReference>
<dbReference type="PANTHER" id="PTHR39569">
    <property type="entry name" value="INORGANIC TRIPHOSPHATASE"/>
    <property type="match status" value="1"/>
</dbReference>
<gene>
    <name evidence="2" type="ORF">LLY24_03875</name>
</gene>
<evidence type="ECO:0000313" key="2">
    <source>
        <dbReference type="EMBL" id="MCS2608458.1"/>
    </source>
</evidence>
<dbReference type="SUPFAM" id="SSF55154">
    <property type="entry name" value="CYTH-like phosphatases"/>
    <property type="match status" value="1"/>
</dbReference>
<evidence type="ECO:0000259" key="1">
    <source>
        <dbReference type="PROSITE" id="PS51707"/>
    </source>
</evidence>
<protein>
    <submittedName>
        <fullName evidence="2">CYTH domain-containing protein</fullName>
    </submittedName>
</protein>
<dbReference type="CDD" id="cd07756">
    <property type="entry name" value="CYTH-like_Pase_CHAD"/>
    <property type="match status" value="1"/>
</dbReference>
<evidence type="ECO:0000313" key="3">
    <source>
        <dbReference type="Proteomes" id="UP001165542"/>
    </source>
</evidence>
<dbReference type="Pfam" id="PF01928">
    <property type="entry name" value="CYTH"/>
    <property type="match status" value="1"/>
</dbReference>
<dbReference type="InterPro" id="IPR023577">
    <property type="entry name" value="CYTH_domain"/>
</dbReference>
<reference evidence="2" key="1">
    <citation type="submission" date="2021-11" db="EMBL/GenBank/DDBJ databases">
        <title>Halomonas sp., isolated from a coastal aquaculture zone in Dongshan Bay.</title>
        <authorList>
            <person name="Lin W."/>
        </authorList>
    </citation>
    <scope>NUCLEOTIDE SEQUENCE</scope>
    <source>
        <strain evidence="2">Yzlin-01</strain>
    </source>
</reference>
<dbReference type="PROSITE" id="PS51707">
    <property type="entry name" value="CYTH"/>
    <property type="match status" value="1"/>
</dbReference>
<sequence length="292" mass="31553">MKNSHPTEIELKLALTPDGPRALTDLPLLGKGALHTLTNTYYDTPQSDLARARIAVRLRQLDGAWLQTVKTAGQGGGGLSERQEWEWPRDAATLDTASLATLPPFQAESEHDLRPVIAHLAPQLSTDFQRTRWELDWQGARIEVVLDQGEIKSGSHRAPIRELELELKQGDASALWSLARALAEHVALRPSDSSKAARGNALAAQAWPLPDAQTPSQWLNRATLALDAFHDSGRAEHLNAATAALMQLAAHPALPKALAPQAATLCTTLDAHGHPARAYGQAALALAQRLID</sequence>
<name>A0ABT2EA59_9GAMM</name>
<dbReference type="InterPro" id="IPR033469">
    <property type="entry name" value="CYTH-like_dom_sf"/>
</dbReference>
<dbReference type="InterPro" id="IPR039013">
    <property type="entry name" value="YgiF"/>
</dbReference>
<feature type="domain" description="CYTH" evidence="1">
    <location>
        <begin position="6"/>
        <end position="206"/>
    </location>
</feature>
<dbReference type="Proteomes" id="UP001165542">
    <property type="component" value="Unassembled WGS sequence"/>
</dbReference>
<dbReference type="RefSeq" id="WP_259034968.1">
    <property type="nucleotide sequence ID" value="NZ_JAJISC010000002.1"/>
</dbReference>